<proteinExistence type="predicted"/>
<organism evidence="1 2">
    <name type="scientific">Flavobacterium saliperosum S13</name>
    <dbReference type="NCBI Taxonomy" id="1341155"/>
    <lineage>
        <taxon>Bacteria</taxon>
        <taxon>Pseudomonadati</taxon>
        <taxon>Bacteroidota</taxon>
        <taxon>Flavobacteriia</taxon>
        <taxon>Flavobacteriales</taxon>
        <taxon>Flavobacteriaceae</taxon>
        <taxon>Flavobacterium</taxon>
    </lineage>
</organism>
<gene>
    <name evidence="1" type="ORF">FSS13T_05480</name>
</gene>
<dbReference type="EMBL" id="AVFO01000002">
    <property type="protein sequence ID" value="ESU28057.1"/>
    <property type="molecule type" value="Genomic_DNA"/>
</dbReference>
<reference evidence="1 2" key="1">
    <citation type="submission" date="2013-08" db="EMBL/GenBank/DDBJ databases">
        <title>Flavobacterium saliperosum type strain genome sequencing.</title>
        <authorList>
            <person name="Lee K."/>
            <person name="Yi H."/>
            <person name="Park S."/>
            <person name="Chun J."/>
        </authorList>
    </citation>
    <scope>NUCLEOTIDE SEQUENCE [LARGE SCALE GENOMIC DNA]</scope>
    <source>
        <strain evidence="1 2">S13</strain>
    </source>
</reference>
<evidence type="ECO:0000313" key="2">
    <source>
        <dbReference type="Proteomes" id="UP000018234"/>
    </source>
</evidence>
<sequence>MILKSGIEYFTVFQKIRSLNKSQNKSNALGNKKEMLKFAVRFSKK</sequence>
<evidence type="ECO:0000313" key="1">
    <source>
        <dbReference type="EMBL" id="ESU28057.1"/>
    </source>
</evidence>
<dbReference type="Proteomes" id="UP000018234">
    <property type="component" value="Unassembled WGS sequence"/>
</dbReference>
<protein>
    <submittedName>
        <fullName evidence="1">Uncharacterized protein</fullName>
    </submittedName>
</protein>
<accession>A0ABN0QK42</accession>
<keyword evidence="2" id="KW-1185">Reference proteome</keyword>
<comment type="caution">
    <text evidence="1">The sequence shown here is derived from an EMBL/GenBank/DDBJ whole genome shotgun (WGS) entry which is preliminary data.</text>
</comment>
<name>A0ABN0QK42_9FLAO</name>